<dbReference type="AlphaFoldDB" id="A0A2A4EZ86"/>
<dbReference type="RefSeq" id="WP_207556844.1">
    <property type="nucleotide sequence ID" value="NZ_MTZV01000004.1"/>
</dbReference>
<evidence type="ECO:0000313" key="5">
    <source>
        <dbReference type="Proteomes" id="UP000218022"/>
    </source>
</evidence>
<protein>
    <recommendedName>
        <fullName evidence="3">Fatty acid desaturase domain-containing protein</fullName>
    </recommendedName>
</protein>
<dbReference type="Pfam" id="PF00487">
    <property type="entry name" value="FA_desaturase"/>
    <property type="match status" value="1"/>
</dbReference>
<dbReference type="CDD" id="cd01060">
    <property type="entry name" value="Membrane-FADS-like"/>
    <property type="match status" value="1"/>
</dbReference>
<feature type="region of interest" description="Disordered" evidence="1">
    <location>
        <begin position="1"/>
        <end position="20"/>
    </location>
</feature>
<dbReference type="EMBL" id="MTZV01000004">
    <property type="protein sequence ID" value="PCE26027.1"/>
    <property type="molecule type" value="Genomic_DNA"/>
</dbReference>
<name>A0A2A4EZ86_9BURK</name>
<feature type="transmembrane region" description="Helical" evidence="2">
    <location>
        <begin position="154"/>
        <end position="175"/>
    </location>
</feature>
<evidence type="ECO:0000313" key="4">
    <source>
        <dbReference type="EMBL" id="PCE26027.1"/>
    </source>
</evidence>
<comment type="caution">
    <text evidence="4">The sequence shown here is derived from an EMBL/GenBank/DDBJ whole genome shotgun (WGS) entry which is preliminary data.</text>
</comment>
<evidence type="ECO:0000256" key="2">
    <source>
        <dbReference type="SAM" id="Phobius"/>
    </source>
</evidence>
<reference evidence="4 5" key="1">
    <citation type="submission" date="2017-01" db="EMBL/GenBank/DDBJ databases">
        <title>Whole-Genome Shotgun Sequencing of Two beta-Proteobacterial Species in Search of the Bulgecin Biosynthetic Cluster.</title>
        <authorList>
            <person name="Horsman M.E."/>
            <person name="Marous D.R."/>
            <person name="Li R."/>
            <person name="Oliver R.A."/>
            <person name="Byun B."/>
            <person name="Emrich S.J."/>
            <person name="Boggess B."/>
            <person name="Townsend C.A."/>
            <person name="Mobashery S."/>
        </authorList>
    </citation>
    <scope>NUCLEOTIDE SEQUENCE [LARGE SCALE GENOMIC DNA]</scope>
    <source>
        <strain evidence="4 5">ATCC 31363</strain>
    </source>
</reference>
<dbReference type="GO" id="GO:0006629">
    <property type="term" value="P:lipid metabolic process"/>
    <property type="evidence" value="ECO:0007669"/>
    <property type="project" value="InterPro"/>
</dbReference>
<keyword evidence="2" id="KW-0472">Membrane</keyword>
<dbReference type="Proteomes" id="UP000218022">
    <property type="component" value="Unassembled WGS sequence"/>
</dbReference>
<feature type="transmembrane region" description="Helical" evidence="2">
    <location>
        <begin position="68"/>
        <end position="87"/>
    </location>
</feature>
<keyword evidence="2" id="KW-0812">Transmembrane</keyword>
<organism evidence="4 5">
    <name type="scientific">Paraburkholderia acidicola</name>
    <dbReference type="NCBI Taxonomy" id="1912599"/>
    <lineage>
        <taxon>Bacteria</taxon>
        <taxon>Pseudomonadati</taxon>
        <taxon>Pseudomonadota</taxon>
        <taxon>Betaproteobacteria</taxon>
        <taxon>Burkholderiales</taxon>
        <taxon>Burkholderiaceae</taxon>
        <taxon>Paraburkholderia</taxon>
    </lineage>
</organism>
<evidence type="ECO:0000256" key="1">
    <source>
        <dbReference type="SAM" id="MobiDB-lite"/>
    </source>
</evidence>
<proteinExistence type="predicted"/>
<accession>A0A2A4EZ86</accession>
<dbReference type="InterPro" id="IPR005804">
    <property type="entry name" value="FA_desaturase_dom"/>
</dbReference>
<feature type="transmembrane region" description="Helical" evidence="2">
    <location>
        <begin position="41"/>
        <end position="62"/>
    </location>
</feature>
<gene>
    <name evidence="4" type="ORF">BWP39_16000</name>
</gene>
<feature type="transmembrane region" description="Helical" evidence="2">
    <location>
        <begin position="108"/>
        <end position="126"/>
    </location>
</feature>
<sequence length="340" mass="38160">MDAQAAGKPDGPSAAGVDHVNRMDREAPTRPRVAIVVRANLALLAVVTCAVLLQLFGIPLLLQQAGPAVLWLVIPLVVLAPMHWGLIHEAIHGQLLPQRRLNESVARMLAIAFMLPFDAVRFGHLMHHRFTREPFDRPDVHDGTTQRLRARLRYYARLLGGLYAGELAMPLLAFVPHRYAHRLVAYAVGSEGPVGADVQRLFVGFALDPARRARIRRDWLLSLGLHAVAFYLYGAWWPVLLVTMYLRGVWLSLADNLPHYDVRLDEPGRARNFRVPSFWQPMLMNHHLHQLHHRHPTLPWTALPALAHDTAATASNASDAADAPYFRAALKQFGRFGKVR</sequence>
<keyword evidence="2" id="KW-1133">Transmembrane helix</keyword>
<feature type="domain" description="Fatty acid desaturase" evidence="3">
    <location>
        <begin position="70"/>
        <end position="312"/>
    </location>
</feature>
<evidence type="ECO:0000259" key="3">
    <source>
        <dbReference type="Pfam" id="PF00487"/>
    </source>
</evidence>
<feature type="transmembrane region" description="Helical" evidence="2">
    <location>
        <begin position="219"/>
        <end position="246"/>
    </location>
</feature>